<dbReference type="NCBIfam" id="NF041390">
    <property type="entry name" value="TadE_Rv3655c"/>
    <property type="match status" value="1"/>
</dbReference>
<dbReference type="Proteomes" id="UP000275356">
    <property type="component" value="Unassembled WGS sequence"/>
</dbReference>
<keyword evidence="2" id="KW-1185">Reference proteome</keyword>
<proteinExistence type="predicted"/>
<dbReference type="EMBL" id="RKHQ01000001">
    <property type="protein sequence ID" value="ROR96186.1"/>
    <property type="molecule type" value="Genomic_DNA"/>
</dbReference>
<gene>
    <name evidence="1" type="ORF">EDD28_0763</name>
</gene>
<name>A0A3N2D8S0_9MICO</name>
<evidence type="ECO:0000313" key="1">
    <source>
        <dbReference type="EMBL" id="ROR96186.1"/>
    </source>
</evidence>
<dbReference type="RefSeq" id="WP_211339105.1">
    <property type="nucleotide sequence ID" value="NZ_RKHQ01000001.1"/>
</dbReference>
<comment type="caution">
    <text evidence="1">The sequence shown here is derived from an EMBL/GenBank/DDBJ whole genome shotgun (WGS) entry which is preliminary data.</text>
</comment>
<accession>A0A3N2D8S0</accession>
<dbReference type="InterPro" id="IPR049790">
    <property type="entry name" value="Rv3655c/TadE"/>
</dbReference>
<sequence>MTLPGVMVLLVAVLLAGVVGSAQVAVQDAARVVARALAIGDESGTRDGGLMPAAGVDAVGVTREGEWVHVVVTREIGVLGVAITVTGRASVLAEPTGRSP</sequence>
<reference evidence="1 2" key="1">
    <citation type="submission" date="2018-11" db="EMBL/GenBank/DDBJ databases">
        <title>Sequencing the genomes of 1000 actinobacteria strains.</title>
        <authorList>
            <person name="Klenk H.-P."/>
        </authorList>
    </citation>
    <scope>NUCLEOTIDE SEQUENCE [LARGE SCALE GENOMIC DNA]</scope>
    <source>
        <strain evidence="1 2">DSM 13521</strain>
    </source>
</reference>
<dbReference type="AlphaFoldDB" id="A0A3N2D8S0"/>
<organism evidence="1 2">
    <name type="scientific">Salana multivorans</name>
    <dbReference type="NCBI Taxonomy" id="120377"/>
    <lineage>
        <taxon>Bacteria</taxon>
        <taxon>Bacillati</taxon>
        <taxon>Actinomycetota</taxon>
        <taxon>Actinomycetes</taxon>
        <taxon>Micrococcales</taxon>
        <taxon>Beutenbergiaceae</taxon>
        <taxon>Salana</taxon>
    </lineage>
</organism>
<protein>
    <recommendedName>
        <fullName evidence="3">TadE-like protein</fullName>
    </recommendedName>
</protein>
<evidence type="ECO:0000313" key="2">
    <source>
        <dbReference type="Proteomes" id="UP000275356"/>
    </source>
</evidence>
<evidence type="ECO:0008006" key="3">
    <source>
        <dbReference type="Google" id="ProtNLM"/>
    </source>
</evidence>